<dbReference type="EMBL" id="AP024147">
    <property type="protein sequence ID" value="BCM87902.1"/>
    <property type="molecule type" value="Genomic_DNA"/>
</dbReference>
<geneLocation type="plasmid" evidence="1 2">
    <name>pVL1_2</name>
</geneLocation>
<dbReference type="KEGG" id="mind:mvi_63630"/>
<dbReference type="Proteomes" id="UP000663508">
    <property type="component" value="Plasmid pVL1_2"/>
</dbReference>
<dbReference type="AlphaFoldDB" id="A0A8H9C976"/>
<accession>A0A8H9C976</accession>
<dbReference type="RefSeq" id="WP_207183913.1">
    <property type="nucleotide sequence ID" value="NZ_AP024147.1"/>
</dbReference>
<evidence type="ECO:0000313" key="2">
    <source>
        <dbReference type="Proteomes" id="UP000663508"/>
    </source>
</evidence>
<protein>
    <submittedName>
        <fullName evidence="1">Uncharacterized protein</fullName>
    </submittedName>
</protein>
<proteinExistence type="predicted"/>
<sequence>MTETIKDAARPESESPAQYRVTLKQAVSLYGFMFKPGQTIVVNEATKAAMGDAISHVEPV</sequence>
<keyword evidence="1" id="KW-0614">Plasmid</keyword>
<gene>
    <name evidence="1" type="ORF">mvi_63630</name>
</gene>
<evidence type="ECO:0000313" key="1">
    <source>
        <dbReference type="EMBL" id="BCM87902.1"/>
    </source>
</evidence>
<organism evidence="1 2">
    <name type="scientific">Methylobacterium indicum</name>
    <dbReference type="NCBI Taxonomy" id="1775910"/>
    <lineage>
        <taxon>Bacteria</taxon>
        <taxon>Pseudomonadati</taxon>
        <taxon>Pseudomonadota</taxon>
        <taxon>Alphaproteobacteria</taxon>
        <taxon>Hyphomicrobiales</taxon>
        <taxon>Methylobacteriaceae</taxon>
        <taxon>Methylobacterium</taxon>
    </lineage>
</organism>
<reference evidence="1" key="1">
    <citation type="submission" date="2020-11" db="EMBL/GenBank/DDBJ databases">
        <title>Complete genome sequence of a novel pathogenic Methylobacterium strain isolated from rice in Vietnam.</title>
        <authorList>
            <person name="Lai K."/>
            <person name="Okazaki S."/>
            <person name="Higashi K."/>
            <person name="Mori H."/>
            <person name="Toyoda A."/>
            <person name="Kurokawa K."/>
        </authorList>
    </citation>
    <scope>NUCLEOTIDE SEQUENCE</scope>
    <source>
        <strain evidence="1">VL1</strain>
        <plasmid evidence="1">pVL1_2</plasmid>
    </source>
</reference>
<name>A0A8H9C976_9HYPH</name>